<dbReference type="Gene3D" id="3.30.420.10">
    <property type="entry name" value="Ribonuclease H-like superfamily/Ribonuclease H"/>
    <property type="match status" value="1"/>
</dbReference>
<proteinExistence type="predicted"/>
<sequence length="190" mass="20870">MGRTRMAPHCTLSQVGWKPPPAGWRKLNVDGAANGSQCIAGAGGVLRDADSSWIGGFVSSLGLCSATMSELWSIYHGLKLAWKLGCRTLIVESDSQLTIQLVNNRMDPLHPYAAPLAAIRLKNAQDWIVNLVHVYREGNRVADWLSKHSLVYPYGMHELETPPNELLSLLQDDLRGTTFARSIVSPTTHP</sequence>
<keyword evidence="3" id="KW-1185">Reference proteome</keyword>
<dbReference type="PROSITE" id="PS50879">
    <property type="entry name" value="RNASE_H_1"/>
    <property type="match status" value="1"/>
</dbReference>
<dbReference type="CDD" id="cd06222">
    <property type="entry name" value="RNase_H_like"/>
    <property type="match status" value="1"/>
</dbReference>
<protein>
    <recommendedName>
        <fullName evidence="1">RNase H type-1 domain-containing protein</fullName>
    </recommendedName>
</protein>
<dbReference type="SUPFAM" id="SSF53098">
    <property type="entry name" value="Ribonuclease H-like"/>
    <property type="match status" value="1"/>
</dbReference>
<evidence type="ECO:0000313" key="2">
    <source>
        <dbReference type="EMBL" id="CAL1399438.1"/>
    </source>
</evidence>
<reference evidence="2 3" key="1">
    <citation type="submission" date="2024-04" db="EMBL/GenBank/DDBJ databases">
        <authorList>
            <person name="Fracassetti M."/>
        </authorList>
    </citation>
    <scope>NUCLEOTIDE SEQUENCE [LARGE SCALE GENOMIC DNA]</scope>
</reference>
<dbReference type="PANTHER" id="PTHR47723">
    <property type="entry name" value="OS05G0353850 PROTEIN"/>
    <property type="match status" value="1"/>
</dbReference>
<organism evidence="2 3">
    <name type="scientific">Linum trigynum</name>
    <dbReference type="NCBI Taxonomy" id="586398"/>
    <lineage>
        <taxon>Eukaryota</taxon>
        <taxon>Viridiplantae</taxon>
        <taxon>Streptophyta</taxon>
        <taxon>Embryophyta</taxon>
        <taxon>Tracheophyta</taxon>
        <taxon>Spermatophyta</taxon>
        <taxon>Magnoliopsida</taxon>
        <taxon>eudicotyledons</taxon>
        <taxon>Gunneridae</taxon>
        <taxon>Pentapetalae</taxon>
        <taxon>rosids</taxon>
        <taxon>fabids</taxon>
        <taxon>Malpighiales</taxon>
        <taxon>Linaceae</taxon>
        <taxon>Linum</taxon>
    </lineage>
</organism>
<dbReference type="InterPro" id="IPR012337">
    <property type="entry name" value="RNaseH-like_sf"/>
</dbReference>
<evidence type="ECO:0000313" key="3">
    <source>
        <dbReference type="Proteomes" id="UP001497516"/>
    </source>
</evidence>
<gene>
    <name evidence="2" type="ORF">LTRI10_LOCUS39624</name>
</gene>
<dbReference type="Proteomes" id="UP001497516">
    <property type="component" value="Chromosome 7"/>
</dbReference>
<evidence type="ECO:0000259" key="1">
    <source>
        <dbReference type="PROSITE" id="PS50879"/>
    </source>
</evidence>
<dbReference type="InterPro" id="IPR002156">
    <property type="entry name" value="RNaseH_domain"/>
</dbReference>
<dbReference type="GO" id="GO:0004523">
    <property type="term" value="F:RNA-DNA hybrid ribonuclease activity"/>
    <property type="evidence" value="ECO:0007669"/>
    <property type="project" value="InterPro"/>
</dbReference>
<dbReference type="GO" id="GO:0003676">
    <property type="term" value="F:nucleic acid binding"/>
    <property type="evidence" value="ECO:0007669"/>
    <property type="project" value="InterPro"/>
</dbReference>
<accession>A0AAV2FMC2</accession>
<name>A0AAV2FMC2_9ROSI</name>
<dbReference type="PANTHER" id="PTHR47723:SF13">
    <property type="entry name" value="PUTATIVE-RELATED"/>
    <property type="match status" value="1"/>
</dbReference>
<dbReference type="InterPro" id="IPR053151">
    <property type="entry name" value="RNase_H-like"/>
</dbReference>
<dbReference type="InterPro" id="IPR044730">
    <property type="entry name" value="RNase_H-like_dom_plant"/>
</dbReference>
<dbReference type="EMBL" id="OZ034820">
    <property type="protein sequence ID" value="CAL1399438.1"/>
    <property type="molecule type" value="Genomic_DNA"/>
</dbReference>
<feature type="domain" description="RNase H type-1" evidence="1">
    <location>
        <begin position="21"/>
        <end position="151"/>
    </location>
</feature>
<dbReference type="AlphaFoldDB" id="A0AAV2FMC2"/>
<dbReference type="InterPro" id="IPR036397">
    <property type="entry name" value="RNaseH_sf"/>
</dbReference>
<dbReference type="Pfam" id="PF13456">
    <property type="entry name" value="RVT_3"/>
    <property type="match status" value="1"/>
</dbReference>